<dbReference type="AlphaFoldDB" id="B3T6L8"/>
<gene>
    <name evidence="1" type="ORF">ALOHA_HF4000APKG2J17ctg1g34</name>
</gene>
<accession>B3T6L8</accession>
<sequence>MGILQVYSGGVSVPPLESYAPVAGNMNAVAFGLPAERVEVKPRNAHVLGSCRRREGIEPYQAAGLELNRDAGGFPGLGKLFESLVFETPDHTGTVNN</sequence>
<proteinExistence type="predicted"/>
<name>B3T6L8_9ZZZZ</name>
<dbReference type="EMBL" id="EU016624">
    <property type="protein sequence ID" value="ABZ08227.1"/>
    <property type="molecule type" value="Genomic_DNA"/>
</dbReference>
<reference evidence="1" key="1">
    <citation type="journal article" date="2008" name="ISME J.">
        <title>Genomic patterns of recombination, clonal divergence and environment in marine microbial populations.</title>
        <authorList>
            <person name="Konstantinidis K.T."/>
            <person name="Delong E.F."/>
        </authorList>
    </citation>
    <scope>NUCLEOTIDE SEQUENCE</scope>
</reference>
<evidence type="ECO:0000313" key="1">
    <source>
        <dbReference type="EMBL" id="ABZ08227.1"/>
    </source>
</evidence>
<protein>
    <submittedName>
        <fullName evidence="1">Uncharacterized protein</fullName>
    </submittedName>
</protein>
<organism evidence="1">
    <name type="scientific">uncultured marine microorganism HF4000_APKG2J17</name>
    <dbReference type="NCBI Taxonomy" id="455546"/>
    <lineage>
        <taxon>unclassified sequences</taxon>
        <taxon>environmental samples</taxon>
    </lineage>
</organism>